<evidence type="ECO:0000256" key="1">
    <source>
        <dbReference type="SAM" id="MobiDB-lite"/>
    </source>
</evidence>
<dbReference type="RefSeq" id="XP_026620007.1">
    <property type="nucleotide sequence ID" value="XM_026772602.1"/>
</dbReference>
<dbReference type="AlphaFoldDB" id="A0A3F3PJ76"/>
<dbReference type="GeneID" id="38140958"/>
<gene>
    <name evidence="3" type="ORF">BDQ94DRAFT_176008</name>
</gene>
<dbReference type="EMBL" id="KZ852106">
    <property type="protein sequence ID" value="RDH26985.1"/>
    <property type="molecule type" value="Genomic_DNA"/>
</dbReference>
<proteinExistence type="predicted"/>
<dbReference type="InterPro" id="IPR021264">
    <property type="entry name" value="AFUB_079030/YDR124W-like"/>
</dbReference>
<keyword evidence="4" id="KW-1185">Reference proteome</keyword>
<feature type="compositionally biased region" description="Basic and acidic residues" evidence="1">
    <location>
        <begin position="347"/>
        <end position="361"/>
    </location>
</feature>
<sequence>MESEIRWNSDPVISSFLCTPTNLPYAHYSLIFLNDNGEPQVVESSSIQDHHTTVFTPEVRDRFLEIIGVKTGYKNHSIDSLNLATPSYDCLEKASYHLRKKRRRANTKDFVPVMPTSGSELPSSLPGAEDDRIGLKISETDRLKQYYADSLKYFKQVNCRVILKAFIKFIEPCKQTKHPYNGGNPKDCNTKGDPEKTKPEWWPRDIRHREPDHLSKPERIGLIVHIMCKLGRSDITADRLLEIAYSCKLNLKDPEKFAIIEEILNVRKIEEKYEHRAIDPSTVLLVVDRTLPSNGKKNTDSVTKLKPRSQPKKLRELKKADLNPSPSGAQESPFSAKPNDMSVPTTVEDRNQFDESERPDRLCVTPSNNYYSHYSNTFIEAPTTQGLSTPAEQTSINCLAQATFPDASSAEYCLTAAPSQNFVSQYAPWTPSFRGTYSISQDYRSTASHGMSENLMHYPVGIIPNSDSVAQPPTPGCWVVPALPTQPGANQGWGY</sequence>
<dbReference type="Pfam" id="PF11001">
    <property type="entry name" value="AFUB_07903_YDR124W_hel"/>
    <property type="match status" value="1"/>
</dbReference>
<dbReference type="InterPro" id="IPR047092">
    <property type="entry name" value="AFUB_07903/YDR124W-like_hel"/>
</dbReference>
<evidence type="ECO:0000313" key="3">
    <source>
        <dbReference type="EMBL" id="RDH26985.1"/>
    </source>
</evidence>
<name>A0A3F3PJ76_9EURO</name>
<dbReference type="PANTHER" id="PTHR36102:SF5">
    <property type="entry name" value="YDR124W-LIKE HELICAL BUNDLE DOMAIN-CONTAINING PROTEIN"/>
    <property type="match status" value="1"/>
</dbReference>
<dbReference type="PANTHER" id="PTHR36102">
    <property type="entry name" value="CHROMOSOME 10, WHOLE GENOME SHOTGUN SEQUENCE"/>
    <property type="match status" value="1"/>
</dbReference>
<accession>A0A3F3PJ76</accession>
<protein>
    <submittedName>
        <fullName evidence="3">Kinesin</fullName>
    </submittedName>
</protein>
<dbReference type="STRING" id="1341132.A0A3F3PJ76"/>
<feature type="region of interest" description="Disordered" evidence="1">
    <location>
        <begin position="292"/>
        <end position="362"/>
    </location>
</feature>
<feature type="compositionally biased region" description="Polar residues" evidence="1">
    <location>
        <begin position="292"/>
        <end position="302"/>
    </location>
</feature>
<dbReference type="Proteomes" id="UP000253729">
    <property type="component" value="Unassembled WGS sequence"/>
</dbReference>
<reference evidence="3 4" key="1">
    <citation type="submission" date="2018-07" db="EMBL/GenBank/DDBJ databases">
        <title>The genomes of Aspergillus section Nigri reveals drivers in fungal speciation.</title>
        <authorList>
            <consortium name="DOE Joint Genome Institute"/>
            <person name="Vesth T.C."/>
            <person name="Nybo J."/>
            <person name="Theobald S."/>
            <person name="Brandl J."/>
            <person name="Frisvad J.C."/>
            <person name="Nielsen K.F."/>
            <person name="Lyhne E.K."/>
            <person name="Kogle M.E."/>
            <person name="Kuo A."/>
            <person name="Riley R."/>
            <person name="Clum A."/>
            <person name="Nolan M."/>
            <person name="Lipzen A."/>
            <person name="Salamov A."/>
            <person name="Henrissat B."/>
            <person name="Wiebenga A."/>
            <person name="De vries R.P."/>
            <person name="Grigoriev I.V."/>
            <person name="Mortensen U.H."/>
            <person name="Andersen M.R."/>
            <person name="Baker S.E."/>
        </authorList>
    </citation>
    <scope>NUCLEOTIDE SEQUENCE [LARGE SCALE GENOMIC DNA]</scope>
    <source>
        <strain evidence="3 4">CBS 139.54b</strain>
    </source>
</reference>
<feature type="compositionally biased region" description="Polar residues" evidence="1">
    <location>
        <begin position="324"/>
        <end position="333"/>
    </location>
</feature>
<evidence type="ECO:0000259" key="2">
    <source>
        <dbReference type="Pfam" id="PF11001"/>
    </source>
</evidence>
<organism evidence="3 4">
    <name type="scientific">Aspergillus welwitschiae</name>
    <dbReference type="NCBI Taxonomy" id="1341132"/>
    <lineage>
        <taxon>Eukaryota</taxon>
        <taxon>Fungi</taxon>
        <taxon>Dikarya</taxon>
        <taxon>Ascomycota</taxon>
        <taxon>Pezizomycotina</taxon>
        <taxon>Eurotiomycetes</taxon>
        <taxon>Eurotiomycetidae</taxon>
        <taxon>Eurotiales</taxon>
        <taxon>Aspergillaceae</taxon>
        <taxon>Aspergillus</taxon>
        <taxon>Aspergillus subgen. Circumdati</taxon>
    </lineage>
</organism>
<feature type="domain" description="Subtelomeric hrmA-associated cluster protein AFUB-079030/YDR124W-like helical bundle" evidence="2">
    <location>
        <begin position="137"/>
        <end position="268"/>
    </location>
</feature>
<evidence type="ECO:0000313" key="4">
    <source>
        <dbReference type="Proteomes" id="UP000253729"/>
    </source>
</evidence>